<evidence type="ECO:0000313" key="1">
    <source>
        <dbReference type="EMBL" id="SBR92584.1"/>
    </source>
</evidence>
<proteinExistence type="predicted"/>
<sequence length="33" mass="3995">VFFSHLECLKKQQRPTWQQKNDAKDEFCIICPL</sequence>
<reference evidence="1" key="2">
    <citation type="submission" date="2016-06" db="EMBL/GenBank/DDBJ databases">
        <title>The genome of a short-lived fish provides insights into sex chromosome evolution and the genetic control of aging.</title>
        <authorList>
            <person name="Reichwald K."/>
            <person name="Felder M."/>
            <person name="Petzold A."/>
            <person name="Koch P."/>
            <person name="Groth M."/>
            <person name="Platzer M."/>
        </authorList>
    </citation>
    <scope>NUCLEOTIDE SEQUENCE</scope>
    <source>
        <tissue evidence="1">Brain</tissue>
    </source>
</reference>
<organism evidence="1">
    <name type="scientific">Nothobranchius rachovii</name>
    <name type="common">bluefin notho</name>
    <dbReference type="NCBI Taxonomy" id="451742"/>
    <lineage>
        <taxon>Eukaryota</taxon>
        <taxon>Metazoa</taxon>
        <taxon>Chordata</taxon>
        <taxon>Craniata</taxon>
        <taxon>Vertebrata</taxon>
        <taxon>Euteleostomi</taxon>
        <taxon>Actinopterygii</taxon>
        <taxon>Neopterygii</taxon>
        <taxon>Teleostei</taxon>
        <taxon>Neoteleostei</taxon>
        <taxon>Acanthomorphata</taxon>
        <taxon>Ovalentaria</taxon>
        <taxon>Atherinomorphae</taxon>
        <taxon>Cyprinodontiformes</taxon>
        <taxon>Nothobranchiidae</taxon>
        <taxon>Nothobranchius</taxon>
    </lineage>
</organism>
<reference evidence="1" key="1">
    <citation type="submission" date="2016-05" db="EMBL/GenBank/DDBJ databases">
        <authorList>
            <person name="Lavstsen T."/>
            <person name="Jespersen J.S."/>
        </authorList>
    </citation>
    <scope>NUCLEOTIDE SEQUENCE</scope>
    <source>
        <tissue evidence="1">Brain</tissue>
    </source>
</reference>
<gene>
    <name evidence="1" type="primary">FBXO40</name>
</gene>
<dbReference type="AlphaFoldDB" id="A0A1A8QHJ5"/>
<protein>
    <submittedName>
        <fullName evidence="1">F-box protein 40</fullName>
    </submittedName>
</protein>
<dbReference type="EMBL" id="HAEI01005278">
    <property type="protein sequence ID" value="SBR92584.1"/>
    <property type="molecule type" value="Transcribed_RNA"/>
</dbReference>
<name>A0A1A8QHJ5_9TELE</name>
<feature type="non-terminal residue" evidence="1">
    <location>
        <position position="1"/>
    </location>
</feature>
<accession>A0A1A8QHJ5</accession>